<reference evidence="2" key="1">
    <citation type="submission" date="2020-01" db="EMBL/GenBank/DDBJ databases">
        <authorList>
            <person name="Yang Y."/>
            <person name="Kwon Y.M."/>
        </authorList>
    </citation>
    <scope>NUCLEOTIDE SEQUENCE</scope>
    <source>
        <strain evidence="2">PG104</strain>
    </source>
</reference>
<sequence>MHDELYADGIGEITVSGQIVRIDLVSLSPSERDANGQPKPVFRQRVVMSVESFANSVELMQKALNGLTEAGAVRRMQPPTEVPPAPRRTGSPNFS</sequence>
<dbReference type="RefSeq" id="WP_211784934.1">
    <property type="nucleotide sequence ID" value="NZ_CP047289.1"/>
</dbReference>
<keyword evidence="3" id="KW-1185">Reference proteome</keyword>
<dbReference type="EMBL" id="CP047289">
    <property type="protein sequence ID" value="QUS35688.1"/>
    <property type="molecule type" value="Genomic_DNA"/>
</dbReference>
<dbReference type="Proteomes" id="UP000679284">
    <property type="component" value="Chromosome"/>
</dbReference>
<evidence type="ECO:0000313" key="2">
    <source>
        <dbReference type="EMBL" id="QUS35688.1"/>
    </source>
</evidence>
<gene>
    <name evidence="2" type="ORF">GR316_05030</name>
</gene>
<proteinExistence type="predicted"/>
<organism evidence="2 3">
    <name type="scientific">Falsirhodobacter algicola</name>
    <dbReference type="NCBI Taxonomy" id="2692330"/>
    <lineage>
        <taxon>Bacteria</taxon>
        <taxon>Pseudomonadati</taxon>
        <taxon>Pseudomonadota</taxon>
        <taxon>Alphaproteobacteria</taxon>
        <taxon>Rhodobacterales</taxon>
        <taxon>Paracoccaceae</taxon>
        <taxon>Falsirhodobacter</taxon>
    </lineage>
</organism>
<dbReference type="AlphaFoldDB" id="A0A8J8MSY9"/>
<evidence type="ECO:0000313" key="3">
    <source>
        <dbReference type="Proteomes" id="UP000679284"/>
    </source>
</evidence>
<accession>A0A8J8MSY9</accession>
<name>A0A8J8MSY9_9RHOB</name>
<feature type="region of interest" description="Disordered" evidence="1">
    <location>
        <begin position="70"/>
        <end position="95"/>
    </location>
</feature>
<protein>
    <submittedName>
        <fullName evidence="2">Uncharacterized protein</fullName>
    </submittedName>
</protein>
<evidence type="ECO:0000256" key="1">
    <source>
        <dbReference type="SAM" id="MobiDB-lite"/>
    </source>
</evidence>
<dbReference type="KEGG" id="fap:GR316_05030"/>